<reference evidence="3" key="1">
    <citation type="submission" date="2020-04" db="EMBL/GenBank/DDBJ databases">
        <authorList>
            <person name="Alioto T."/>
            <person name="Alioto T."/>
            <person name="Gomez Garrido J."/>
        </authorList>
    </citation>
    <scope>NUCLEOTIDE SEQUENCE</scope>
    <source>
        <strain evidence="3">A484AB</strain>
    </source>
</reference>
<dbReference type="PANTHER" id="PTHR34615">
    <property type="entry name" value="PX DOMAIN-CONTAINING PROTEIN"/>
    <property type="match status" value="1"/>
</dbReference>
<dbReference type="PANTHER" id="PTHR34615:SF1">
    <property type="entry name" value="PX DOMAIN-CONTAINING PROTEIN"/>
    <property type="match status" value="1"/>
</dbReference>
<keyword evidence="2" id="KW-0479">Metal-binding</keyword>
<gene>
    <name evidence="3" type="ORF">PACLA_8A083573</name>
</gene>
<comment type="caution">
    <text evidence="3">The sequence shown here is derived from an EMBL/GenBank/DDBJ whole genome shotgun (WGS) entry which is preliminary data.</text>
</comment>
<name>A0A7D9DM71_PARCT</name>
<sequence>MPSFRENRNALLNAHDEGFIDDEEFLMLYDVNRSTNLDLPYWDYEQFDLDNLCNDECKAEFRFLKNDIYTLYEVLQIPEEMKCVNGFKVLGLTALCVLLKRFAYPCRYLDIMPRFALSVPQLSMISNLAMNFVYDRWGRLLQTFEQEWLSPANLQQYAHTIRDHGAPLPNCWGFIDGTVRRVCRPGQHQRVLYNGHKKVHAIKFQSVVAPNGMCANLYGPVEGKRHDSTMLARSRLLESLQQHSRAPDGSILCIYGDPAYPLRLQLQAPFRGAQVNEQQKNWNKAMSVVRCSVEWVFGDILNYFKFLDFHKNLKIQLSAVGKMYIVCVLLQNSRSCFYGSTTSNYFECPPPLIQEYFS</sequence>
<organism evidence="3 4">
    <name type="scientific">Paramuricea clavata</name>
    <name type="common">Red gorgonian</name>
    <name type="synonym">Violescent sea-whip</name>
    <dbReference type="NCBI Taxonomy" id="317549"/>
    <lineage>
        <taxon>Eukaryota</taxon>
        <taxon>Metazoa</taxon>
        <taxon>Cnidaria</taxon>
        <taxon>Anthozoa</taxon>
        <taxon>Octocorallia</taxon>
        <taxon>Malacalcyonacea</taxon>
        <taxon>Plexauridae</taxon>
        <taxon>Paramuricea</taxon>
    </lineage>
</organism>
<evidence type="ECO:0000313" key="3">
    <source>
        <dbReference type="EMBL" id="CAB3986628.1"/>
    </source>
</evidence>
<dbReference type="OrthoDB" id="5972212at2759"/>
<dbReference type="GO" id="GO:0046872">
    <property type="term" value="F:metal ion binding"/>
    <property type="evidence" value="ECO:0007669"/>
    <property type="project" value="UniProtKB-KW"/>
</dbReference>
<accession>A0A7D9DM71</accession>
<protein>
    <submittedName>
        <fullName evidence="3">Uncharacterized protein</fullName>
    </submittedName>
</protein>
<dbReference type="AlphaFoldDB" id="A0A7D9DM71"/>
<evidence type="ECO:0000256" key="2">
    <source>
        <dbReference type="ARBA" id="ARBA00022723"/>
    </source>
</evidence>
<comment type="cofactor">
    <cofactor evidence="1">
        <name>a divalent metal cation</name>
        <dbReference type="ChEBI" id="CHEBI:60240"/>
    </cofactor>
</comment>
<dbReference type="InterPro" id="IPR027806">
    <property type="entry name" value="HARBI1_dom"/>
</dbReference>
<dbReference type="EMBL" id="CACRXK020001045">
    <property type="protein sequence ID" value="CAB3986628.1"/>
    <property type="molecule type" value="Genomic_DNA"/>
</dbReference>
<dbReference type="Proteomes" id="UP001152795">
    <property type="component" value="Unassembled WGS sequence"/>
</dbReference>
<dbReference type="Pfam" id="PF13359">
    <property type="entry name" value="DDE_Tnp_4"/>
    <property type="match status" value="1"/>
</dbReference>
<keyword evidence="4" id="KW-1185">Reference proteome</keyword>
<proteinExistence type="predicted"/>
<evidence type="ECO:0000313" key="4">
    <source>
        <dbReference type="Proteomes" id="UP001152795"/>
    </source>
</evidence>
<evidence type="ECO:0000256" key="1">
    <source>
        <dbReference type="ARBA" id="ARBA00001968"/>
    </source>
</evidence>